<evidence type="ECO:0000313" key="8">
    <source>
        <dbReference type="EMBL" id="WWY02913.1"/>
    </source>
</evidence>
<dbReference type="AlphaFoldDB" id="A0A9X4E4B9"/>
<gene>
    <name evidence="7" type="ORF">ORY91_001177</name>
    <name evidence="8" type="ORF">V9W64_09505</name>
</gene>
<feature type="transmembrane region" description="Helical" evidence="5">
    <location>
        <begin position="43"/>
        <end position="61"/>
    </location>
</feature>
<sequence length="149" mass="16298">MNRVIAVLCGVWLGMQIMAGYIAAPLLFSRLPRLEAGSLAGTMFGINHYLGLAAWGLAYWAARRGMRHGFSTGRSAAPKMILLLLVLLTADQFLMTPVIESLKAGGSHWLSDWVGGSFGKWHGISSVLYLLCCLLGLGLLLRYLRFDAR</sequence>
<keyword evidence="2 5" id="KW-0812">Transmembrane</keyword>
<name>A0A9X4E4B9_9NEIS</name>
<protein>
    <submittedName>
        <fullName evidence="7">DUF4149 domain-containing protein</fullName>
    </submittedName>
</protein>
<dbReference type="InterPro" id="IPR025423">
    <property type="entry name" value="TMEM205-like"/>
</dbReference>
<evidence type="ECO:0000313" key="9">
    <source>
        <dbReference type="Proteomes" id="UP001149607"/>
    </source>
</evidence>
<reference evidence="7" key="1">
    <citation type="submission" date="2022-10" db="EMBL/GenBank/DDBJ databases">
        <authorList>
            <person name="Boutroux M."/>
        </authorList>
    </citation>
    <scope>NUCLEOTIDE SEQUENCE</scope>
    <source>
        <strain evidence="7">51.81</strain>
    </source>
</reference>
<evidence type="ECO:0000256" key="5">
    <source>
        <dbReference type="SAM" id="Phobius"/>
    </source>
</evidence>
<dbReference type="Proteomes" id="UP001149607">
    <property type="component" value="Chromosome"/>
</dbReference>
<evidence type="ECO:0000256" key="3">
    <source>
        <dbReference type="ARBA" id="ARBA00022989"/>
    </source>
</evidence>
<dbReference type="RefSeq" id="WP_274584933.1">
    <property type="nucleotide sequence ID" value="NZ_CP145811.1"/>
</dbReference>
<evidence type="ECO:0000256" key="2">
    <source>
        <dbReference type="ARBA" id="ARBA00022692"/>
    </source>
</evidence>
<dbReference type="EMBL" id="JAPQFL010000002">
    <property type="protein sequence ID" value="MDD9327766.1"/>
    <property type="molecule type" value="Genomic_DNA"/>
</dbReference>
<feature type="transmembrane region" description="Helical" evidence="5">
    <location>
        <begin position="81"/>
        <end position="99"/>
    </location>
</feature>
<accession>A0A9X4E4B9</accession>
<dbReference type="GO" id="GO:0016020">
    <property type="term" value="C:membrane"/>
    <property type="evidence" value="ECO:0007669"/>
    <property type="project" value="UniProtKB-SubCell"/>
</dbReference>
<organism evidence="7">
    <name type="scientific">Neisseria leonii</name>
    <dbReference type="NCBI Taxonomy" id="2995413"/>
    <lineage>
        <taxon>Bacteria</taxon>
        <taxon>Pseudomonadati</taxon>
        <taxon>Pseudomonadota</taxon>
        <taxon>Betaproteobacteria</taxon>
        <taxon>Neisseriales</taxon>
        <taxon>Neisseriaceae</taxon>
        <taxon>Neisseria</taxon>
    </lineage>
</organism>
<keyword evidence="9" id="KW-1185">Reference proteome</keyword>
<reference evidence="8" key="2">
    <citation type="submission" date="2024-02" db="EMBL/GenBank/DDBJ databases">
        <title>Neisseria leonii sp. nov.</title>
        <authorList>
            <person name="Boutroux M."/>
            <person name="Favre-Rochex S."/>
            <person name="Gorgette O."/>
            <person name="Touak G."/>
            <person name="Muhle E."/>
            <person name="Chesneau O."/>
            <person name="Clermont D."/>
            <person name="Rahi P."/>
        </authorList>
    </citation>
    <scope>NUCLEOTIDE SEQUENCE</scope>
    <source>
        <strain evidence="8">51.81</strain>
    </source>
</reference>
<keyword evidence="4 5" id="KW-0472">Membrane</keyword>
<keyword evidence="3 5" id="KW-1133">Transmembrane helix</keyword>
<evidence type="ECO:0000259" key="6">
    <source>
        <dbReference type="Pfam" id="PF13664"/>
    </source>
</evidence>
<comment type="subcellular location">
    <subcellularLocation>
        <location evidence="1">Membrane</location>
    </subcellularLocation>
</comment>
<evidence type="ECO:0000313" key="7">
    <source>
        <dbReference type="EMBL" id="MDD9327766.1"/>
    </source>
</evidence>
<proteinExistence type="predicted"/>
<evidence type="ECO:0000256" key="1">
    <source>
        <dbReference type="ARBA" id="ARBA00004370"/>
    </source>
</evidence>
<dbReference type="EMBL" id="CP146598">
    <property type="protein sequence ID" value="WWY02913.1"/>
    <property type="molecule type" value="Genomic_DNA"/>
</dbReference>
<dbReference type="Pfam" id="PF13664">
    <property type="entry name" value="DUF4149"/>
    <property type="match status" value="1"/>
</dbReference>
<feature type="transmembrane region" description="Helical" evidence="5">
    <location>
        <begin position="119"/>
        <end position="141"/>
    </location>
</feature>
<evidence type="ECO:0000256" key="4">
    <source>
        <dbReference type="ARBA" id="ARBA00023136"/>
    </source>
</evidence>
<feature type="domain" description="TMEM205-like" evidence="6">
    <location>
        <begin position="8"/>
        <end position="106"/>
    </location>
</feature>